<gene>
    <name evidence="2" type="ORF">POM88_009982</name>
</gene>
<reference evidence="2" key="2">
    <citation type="submission" date="2023-05" db="EMBL/GenBank/DDBJ databases">
        <authorList>
            <person name="Schelkunov M.I."/>
        </authorList>
    </citation>
    <scope>NUCLEOTIDE SEQUENCE</scope>
    <source>
        <strain evidence="2">Hsosn_3</strain>
        <tissue evidence="2">Leaf</tissue>
    </source>
</reference>
<feature type="domain" description="Transposase MuDR plant" evidence="1">
    <location>
        <begin position="154"/>
        <end position="201"/>
    </location>
</feature>
<evidence type="ECO:0000259" key="1">
    <source>
        <dbReference type="Pfam" id="PF03108"/>
    </source>
</evidence>
<sequence>MENIDVILQQSEEWDESIKYINFEVCGLWIPIDCNYNNLVGMIYNELKLESGSVGIRIEYQARDGYPPFKITDDKDVASNVVYDQSVSTISNVVADYVDFAELIVGQIVVVDEVADNYVEENQLNKELVITNKNHKHIEVDQIYIDKEILQIVLAHYAIDNNFQYYVQKSCKKEYFVSCVDKSCKWILRVSRNGKTSCFIIRKLHDIHTCDLGIRFKDQQQANTTLIADMITNKFSNIKKKSTRL</sequence>
<organism evidence="2 3">
    <name type="scientific">Heracleum sosnowskyi</name>
    <dbReference type="NCBI Taxonomy" id="360622"/>
    <lineage>
        <taxon>Eukaryota</taxon>
        <taxon>Viridiplantae</taxon>
        <taxon>Streptophyta</taxon>
        <taxon>Embryophyta</taxon>
        <taxon>Tracheophyta</taxon>
        <taxon>Spermatophyta</taxon>
        <taxon>Magnoliopsida</taxon>
        <taxon>eudicotyledons</taxon>
        <taxon>Gunneridae</taxon>
        <taxon>Pentapetalae</taxon>
        <taxon>asterids</taxon>
        <taxon>campanulids</taxon>
        <taxon>Apiales</taxon>
        <taxon>Apiaceae</taxon>
        <taxon>Apioideae</taxon>
        <taxon>apioid superclade</taxon>
        <taxon>Tordylieae</taxon>
        <taxon>Tordyliinae</taxon>
        <taxon>Heracleum</taxon>
    </lineage>
</organism>
<accession>A0AAD8J9T0</accession>
<dbReference type="AlphaFoldDB" id="A0AAD8J9T0"/>
<name>A0AAD8J9T0_9APIA</name>
<proteinExistence type="predicted"/>
<comment type="caution">
    <text evidence="2">The sequence shown here is derived from an EMBL/GenBank/DDBJ whole genome shotgun (WGS) entry which is preliminary data.</text>
</comment>
<dbReference type="Pfam" id="PF03108">
    <property type="entry name" value="DBD_Tnp_Mut"/>
    <property type="match status" value="1"/>
</dbReference>
<reference evidence="2" key="1">
    <citation type="submission" date="2023-02" db="EMBL/GenBank/DDBJ databases">
        <title>Genome of toxic invasive species Heracleum sosnowskyi carries increased number of genes despite the absence of recent whole-genome duplications.</title>
        <authorList>
            <person name="Schelkunov M."/>
            <person name="Shtratnikova V."/>
            <person name="Makarenko M."/>
            <person name="Klepikova A."/>
            <person name="Omelchenko D."/>
            <person name="Novikova G."/>
            <person name="Obukhova E."/>
            <person name="Bogdanov V."/>
            <person name="Penin A."/>
            <person name="Logacheva M."/>
        </authorList>
    </citation>
    <scope>NUCLEOTIDE SEQUENCE</scope>
    <source>
        <strain evidence="2">Hsosn_3</strain>
        <tissue evidence="2">Leaf</tissue>
    </source>
</reference>
<evidence type="ECO:0000313" key="2">
    <source>
        <dbReference type="EMBL" id="KAK1400119.1"/>
    </source>
</evidence>
<keyword evidence="3" id="KW-1185">Reference proteome</keyword>
<dbReference type="InterPro" id="IPR004332">
    <property type="entry name" value="Transposase_MuDR"/>
</dbReference>
<dbReference type="Proteomes" id="UP001237642">
    <property type="component" value="Unassembled WGS sequence"/>
</dbReference>
<protein>
    <recommendedName>
        <fullName evidence="1">Transposase MuDR plant domain-containing protein</fullName>
    </recommendedName>
</protein>
<evidence type="ECO:0000313" key="3">
    <source>
        <dbReference type="Proteomes" id="UP001237642"/>
    </source>
</evidence>
<dbReference type="EMBL" id="JAUIZM010000002">
    <property type="protein sequence ID" value="KAK1400119.1"/>
    <property type="molecule type" value="Genomic_DNA"/>
</dbReference>